<protein>
    <submittedName>
        <fullName evidence="7">ABC transporter permease</fullName>
    </submittedName>
</protein>
<dbReference type="InterPro" id="IPR013525">
    <property type="entry name" value="ABC2_TM"/>
</dbReference>
<dbReference type="InterPro" id="IPR052902">
    <property type="entry name" value="ABC-2_transporter"/>
</dbReference>
<proteinExistence type="predicted"/>
<comment type="caution">
    <text evidence="7">The sequence shown here is derived from an EMBL/GenBank/DDBJ whole genome shotgun (WGS) entry which is preliminary data.</text>
</comment>
<evidence type="ECO:0000256" key="5">
    <source>
        <dbReference type="SAM" id="Phobius"/>
    </source>
</evidence>
<keyword evidence="4 5" id="KW-0472">Membrane</keyword>
<evidence type="ECO:0000256" key="3">
    <source>
        <dbReference type="ARBA" id="ARBA00022989"/>
    </source>
</evidence>
<evidence type="ECO:0000313" key="7">
    <source>
        <dbReference type="EMBL" id="MFC5912663.1"/>
    </source>
</evidence>
<evidence type="ECO:0000259" key="6">
    <source>
        <dbReference type="Pfam" id="PF01061"/>
    </source>
</evidence>
<name>A0ABW1GEM3_9ACTN</name>
<sequence>MSSPTVRHMKTLFRIEWTLFHRIKSNYVFVVLVPAMLLFTMRSVQTRLPLREHGIEAGPLMVSTATGVLLIFSLYSSVTGLYVARREELVLKRLRTGEVADPVILAGGASMYVAICVTQIVVVVAALSVMFGAMPRQPLAAAAGLLTGIALMTAMAATTAALCRTVESVLVATLPAIFVLPMISGVYIPREVLPDALGEALLFAPLSSTIDLMRSGWTGELTAPETLTRTALATAWTALFAWVATRRFRWEPRT</sequence>
<dbReference type="RefSeq" id="WP_344513827.1">
    <property type="nucleotide sequence ID" value="NZ_BAAATU010000027.1"/>
</dbReference>
<keyword evidence="8" id="KW-1185">Reference proteome</keyword>
<dbReference type="PANTHER" id="PTHR43027:SF2">
    <property type="entry name" value="TRANSPORT PERMEASE PROTEIN"/>
    <property type="match status" value="1"/>
</dbReference>
<evidence type="ECO:0000256" key="4">
    <source>
        <dbReference type="ARBA" id="ARBA00023136"/>
    </source>
</evidence>
<feature type="transmembrane region" description="Helical" evidence="5">
    <location>
        <begin position="139"/>
        <end position="162"/>
    </location>
</feature>
<dbReference type="Proteomes" id="UP001596200">
    <property type="component" value="Unassembled WGS sequence"/>
</dbReference>
<comment type="subcellular location">
    <subcellularLocation>
        <location evidence="1">Membrane</location>
        <topology evidence="1">Multi-pass membrane protein</topology>
    </subcellularLocation>
</comment>
<keyword evidence="2 5" id="KW-0812">Transmembrane</keyword>
<feature type="domain" description="ABC-2 type transporter transmembrane" evidence="6">
    <location>
        <begin position="9"/>
        <end position="215"/>
    </location>
</feature>
<organism evidence="7 8">
    <name type="scientific">Streptomyces pulveraceus</name>
    <dbReference type="NCBI Taxonomy" id="68258"/>
    <lineage>
        <taxon>Bacteria</taxon>
        <taxon>Bacillati</taxon>
        <taxon>Actinomycetota</taxon>
        <taxon>Actinomycetes</taxon>
        <taxon>Kitasatosporales</taxon>
        <taxon>Streptomycetaceae</taxon>
        <taxon>Streptomyces</taxon>
    </lineage>
</organism>
<gene>
    <name evidence="7" type="ORF">ACFP1B_04370</name>
</gene>
<accession>A0ABW1GEM3</accession>
<dbReference type="Pfam" id="PF01061">
    <property type="entry name" value="ABC2_membrane"/>
    <property type="match status" value="1"/>
</dbReference>
<feature type="transmembrane region" description="Helical" evidence="5">
    <location>
        <begin position="227"/>
        <end position="245"/>
    </location>
</feature>
<dbReference type="EMBL" id="JBHSPU010000003">
    <property type="protein sequence ID" value="MFC5912663.1"/>
    <property type="molecule type" value="Genomic_DNA"/>
</dbReference>
<evidence type="ECO:0000313" key="8">
    <source>
        <dbReference type="Proteomes" id="UP001596200"/>
    </source>
</evidence>
<reference evidence="8" key="1">
    <citation type="journal article" date="2019" name="Int. J. Syst. Evol. Microbiol.">
        <title>The Global Catalogue of Microorganisms (GCM) 10K type strain sequencing project: providing services to taxonomists for standard genome sequencing and annotation.</title>
        <authorList>
            <consortium name="The Broad Institute Genomics Platform"/>
            <consortium name="The Broad Institute Genome Sequencing Center for Infectious Disease"/>
            <person name="Wu L."/>
            <person name="Ma J."/>
        </authorList>
    </citation>
    <scope>NUCLEOTIDE SEQUENCE [LARGE SCALE GENOMIC DNA]</scope>
    <source>
        <strain evidence="8">JCM 4147</strain>
    </source>
</reference>
<feature type="transmembrane region" description="Helical" evidence="5">
    <location>
        <begin position="27"/>
        <end position="44"/>
    </location>
</feature>
<evidence type="ECO:0000256" key="1">
    <source>
        <dbReference type="ARBA" id="ARBA00004141"/>
    </source>
</evidence>
<evidence type="ECO:0000256" key="2">
    <source>
        <dbReference type="ARBA" id="ARBA00022692"/>
    </source>
</evidence>
<dbReference type="PANTHER" id="PTHR43027">
    <property type="entry name" value="DOXORUBICIN RESISTANCE ABC TRANSPORTER PERMEASE PROTEIN DRRC-RELATED"/>
    <property type="match status" value="1"/>
</dbReference>
<feature type="transmembrane region" description="Helical" evidence="5">
    <location>
        <begin position="64"/>
        <end position="84"/>
    </location>
</feature>
<keyword evidence="3 5" id="KW-1133">Transmembrane helix</keyword>
<feature type="transmembrane region" description="Helical" evidence="5">
    <location>
        <begin position="104"/>
        <end position="133"/>
    </location>
</feature>
<feature type="transmembrane region" description="Helical" evidence="5">
    <location>
        <begin position="169"/>
        <end position="188"/>
    </location>
</feature>